<keyword evidence="2 7" id="KW-0378">Hydrolase</keyword>
<dbReference type="Gene3D" id="1.25.40.880">
    <property type="entry name" value="Alkyl sulfatase, dimerisation domain"/>
    <property type="match status" value="1"/>
</dbReference>
<evidence type="ECO:0000256" key="1">
    <source>
        <dbReference type="ARBA" id="ARBA00022723"/>
    </source>
</evidence>
<dbReference type="EMBL" id="VNIQ01000003">
    <property type="protein sequence ID" value="TYQ04667.1"/>
    <property type="molecule type" value="Genomic_DNA"/>
</dbReference>
<dbReference type="Gene3D" id="3.60.15.30">
    <property type="entry name" value="Metallo-beta-lactamase domain"/>
    <property type="match status" value="1"/>
</dbReference>
<keyword evidence="3" id="KW-0862">Zinc</keyword>
<dbReference type="InterPro" id="IPR036866">
    <property type="entry name" value="RibonucZ/Hydroxyglut_hydro"/>
</dbReference>
<dbReference type="InterPro" id="IPR001279">
    <property type="entry name" value="Metallo-B-lactamas"/>
</dbReference>
<dbReference type="Pfam" id="PF00753">
    <property type="entry name" value="Lactamase_B"/>
    <property type="match status" value="1"/>
</dbReference>
<feature type="region of interest" description="Disordered" evidence="5">
    <location>
        <begin position="1"/>
        <end position="31"/>
    </location>
</feature>
<protein>
    <submittedName>
        <fullName evidence="7">Alkyl sulfatase BDS1-like metallo-beta-lactamase superfamily hydrolase</fullName>
    </submittedName>
</protein>
<reference evidence="7" key="1">
    <citation type="submission" date="2019-07" db="EMBL/GenBank/DDBJ databases">
        <title>Genomic Encyclopedia of Type Strains, Phase IV (KMG-IV): sequencing the most valuable type-strain genomes for metagenomic binning, comparative biology and taxonomic classification.</title>
        <authorList>
            <person name="Goeker M."/>
        </authorList>
    </citation>
    <scope>NUCLEOTIDE SEQUENCE</scope>
    <source>
        <strain evidence="7">DSM 44596</strain>
    </source>
</reference>
<evidence type="ECO:0000256" key="5">
    <source>
        <dbReference type="SAM" id="MobiDB-lite"/>
    </source>
</evidence>
<dbReference type="InterPro" id="IPR029228">
    <property type="entry name" value="Alkyl_sulf_dimr"/>
</dbReference>
<organism evidence="7">
    <name type="scientific">Nocardia globerula</name>
    <dbReference type="NCBI Taxonomy" id="1818"/>
    <lineage>
        <taxon>Bacteria</taxon>
        <taxon>Bacillati</taxon>
        <taxon>Actinomycetota</taxon>
        <taxon>Actinomycetes</taxon>
        <taxon>Mycobacteriales</taxon>
        <taxon>Nocardiaceae</taxon>
        <taxon>Nocardia</taxon>
    </lineage>
</organism>
<evidence type="ECO:0000256" key="2">
    <source>
        <dbReference type="ARBA" id="ARBA00022801"/>
    </source>
</evidence>
<dbReference type="InterPro" id="IPR052195">
    <property type="entry name" value="Bact_Alkyl/Aryl-Sulfatase"/>
</dbReference>
<feature type="domain" description="Metallo-beta-lactamase" evidence="6">
    <location>
        <begin position="126"/>
        <end position="354"/>
    </location>
</feature>
<sequence>MRRRCRQARLTPEGSETKSEETSCSGQEKPATAFTAEINRAAVANYPMSDREDFGDADRGFITGWENDQVFNDKGELIHDGRPLEYIADDKPAPESVNPSLWRQSQVVKRSGLYKVVDGLYQVRFAVNLTIVDAPDGLVIIDTTTSADLAKAGLELFRRELNNDKPIAAIIYTHTHFDHYAGVKGLVDEADVASGKVPIVAPGTIESFNKFAIGENVITGNAMSRRMGYTFGLILPQCDCGLVTVGLGSGADGMNIHMTYIPPTDGITKTGEVRNLGGWDFEFLYAPDTEAPEEMHIWIPAIKALTCAENANHSMHNIQTIRGARTRDARNFARYLDETLVRWGADVEVHHGPHTWPVWGNATVVEFLESQRDMYKFIHDQALRFANQGYTPLEAAEVVRLPEAIGQKWYNRYYHGGLHHNVRAVFHKELGFWDGDPATILPLLPVDHAKRHVDLIGREKLLAEGRNAFESGDYRWAVQLLHHLVFADPDDVEAKNLQADAYEQLGYQQEVPQYRSIFLATAMELRNGVTGAGQINTDTTDTILAMPIDLLFDYAGVHLIAEKADDVDISINFSFADTKQDWNMWVRRAVLNARAGHVPDAQLTLSGPKPLLAGILLKPGDASAILDGGKVSATGDLSVLKTLAEVMDTFDPNFDIATP</sequence>
<accession>A0A652YQ21</accession>
<dbReference type="GO" id="GO:0046872">
    <property type="term" value="F:metal ion binding"/>
    <property type="evidence" value="ECO:0007669"/>
    <property type="project" value="UniProtKB-KW"/>
</dbReference>
<gene>
    <name evidence="7" type="ORF">FNL38_10317</name>
</gene>
<dbReference type="AlphaFoldDB" id="A0A652YQ21"/>
<dbReference type="GO" id="GO:0018741">
    <property type="term" value="F:linear primary-alkylsulfatase activity"/>
    <property type="evidence" value="ECO:0007669"/>
    <property type="project" value="InterPro"/>
</dbReference>
<dbReference type="GO" id="GO:0046983">
    <property type="term" value="F:protein dimerization activity"/>
    <property type="evidence" value="ECO:0007669"/>
    <property type="project" value="InterPro"/>
</dbReference>
<proteinExistence type="inferred from homology"/>
<evidence type="ECO:0000259" key="6">
    <source>
        <dbReference type="SMART" id="SM00849"/>
    </source>
</evidence>
<dbReference type="InterPro" id="IPR038536">
    <property type="entry name" value="Alkyl/aryl-sulf_dimr_sf"/>
</dbReference>
<dbReference type="PANTHER" id="PTHR43223:SF1">
    <property type="entry name" value="ALKYL_ARYL-SULFATASE BDS1"/>
    <property type="match status" value="1"/>
</dbReference>
<comment type="caution">
    <text evidence="7">The sequence shown here is derived from an EMBL/GenBank/DDBJ whole genome shotgun (WGS) entry which is preliminary data.</text>
</comment>
<dbReference type="SMART" id="SM00849">
    <property type="entry name" value="Lactamase_B"/>
    <property type="match status" value="1"/>
</dbReference>
<dbReference type="Pfam" id="PF14864">
    <property type="entry name" value="Alkyl_sulf_C"/>
    <property type="match status" value="1"/>
</dbReference>
<name>A0A652YQ21_NOCGL</name>
<evidence type="ECO:0000256" key="3">
    <source>
        <dbReference type="ARBA" id="ARBA00022833"/>
    </source>
</evidence>
<dbReference type="Pfam" id="PF14863">
    <property type="entry name" value="Alkyl_sulf_dimr"/>
    <property type="match status" value="1"/>
</dbReference>
<evidence type="ECO:0000256" key="4">
    <source>
        <dbReference type="ARBA" id="ARBA00033751"/>
    </source>
</evidence>
<dbReference type="SUPFAM" id="SSF56281">
    <property type="entry name" value="Metallo-hydrolase/oxidoreductase"/>
    <property type="match status" value="1"/>
</dbReference>
<dbReference type="PANTHER" id="PTHR43223">
    <property type="entry name" value="ALKYL/ARYL-SULFATASE"/>
    <property type="match status" value="1"/>
</dbReference>
<dbReference type="SUPFAM" id="SSF55718">
    <property type="entry name" value="SCP-like"/>
    <property type="match status" value="1"/>
</dbReference>
<comment type="similarity">
    <text evidence="4">Belongs to the metallo-beta-lactamase superfamily. Type III sulfatase family.</text>
</comment>
<dbReference type="InterPro" id="IPR029229">
    <property type="entry name" value="Alkyl_sulf_C"/>
</dbReference>
<keyword evidence="1" id="KW-0479">Metal-binding</keyword>
<evidence type="ECO:0000313" key="7">
    <source>
        <dbReference type="EMBL" id="TYQ04667.1"/>
    </source>
</evidence>
<dbReference type="InterPro" id="IPR044097">
    <property type="entry name" value="Bds1/SdsA1_MBL-fold"/>
</dbReference>
<dbReference type="Gene3D" id="3.30.1050.10">
    <property type="entry name" value="SCP2 sterol-binding domain"/>
    <property type="match status" value="1"/>
</dbReference>
<dbReference type="GO" id="GO:0018909">
    <property type="term" value="P:dodecyl sulfate metabolic process"/>
    <property type="evidence" value="ECO:0007669"/>
    <property type="project" value="InterPro"/>
</dbReference>
<dbReference type="InterPro" id="IPR036527">
    <property type="entry name" value="SCP2_sterol-bd_dom_sf"/>
</dbReference>
<dbReference type="CDD" id="cd07710">
    <property type="entry name" value="arylsulfatase_Sdsa1-like_MBL-fold"/>
    <property type="match status" value="1"/>
</dbReference>